<dbReference type="InterPro" id="IPR039261">
    <property type="entry name" value="FNR_nucleotide-bd"/>
</dbReference>
<proteinExistence type="predicted"/>
<name>A0A060SX02_BLAAD</name>
<organism evidence="1">
    <name type="scientific">Blastobotrys adeninivorans</name>
    <name type="common">Yeast</name>
    <name type="synonym">Arxula adeninivorans</name>
    <dbReference type="NCBI Taxonomy" id="409370"/>
    <lineage>
        <taxon>Eukaryota</taxon>
        <taxon>Fungi</taxon>
        <taxon>Dikarya</taxon>
        <taxon>Ascomycota</taxon>
        <taxon>Saccharomycotina</taxon>
        <taxon>Dipodascomycetes</taxon>
        <taxon>Dipodascales</taxon>
        <taxon>Trichomonascaceae</taxon>
        <taxon>Blastobotrys</taxon>
    </lineage>
</organism>
<reference evidence="1" key="2">
    <citation type="submission" date="2014-06" db="EMBL/GenBank/DDBJ databases">
        <title>The complete genome of Blastobotrys (Arxula) adeninivorans LS3 - a yeast of biotechnological interest.</title>
        <authorList>
            <person name="Kunze G."/>
            <person name="Gaillardin C."/>
            <person name="Czernicka M."/>
            <person name="Durrens P."/>
            <person name="Martin T."/>
            <person name="Boer E."/>
            <person name="Gabaldon T."/>
            <person name="Cruz J."/>
            <person name="Talla E."/>
            <person name="Marck C."/>
            <person name="Goffeau A."/>
            <person name="Barbe V."/>
            <person name="Baret P."/>
            <person name="Baronian K."/>
            <person name="Beier S."/>
            <person name="Bleykasten C."/>
            <person name="Bode R."/>
            <person name="Casaregola S."/>
            <person name="Despons L."/>
            <person name="Fairhead C."/>
            <person name="Giersberg M."/>
            <person name="Gierski P."/>
            <person name="Hahnel U."/>
            <person name="Hartmann A."/>
            <person name="Jankowska D."/>
            <person name="Jubin C."/>
            <person name="Jung P."/>
            <person name="Lafontaine I."/>
            <person name="Leh-Louis V."/>
            <person name="Lemaire M."/>
            <person name="Marcet-Houben M."/>
            <person name="Mascher M."/>
            <person name="Morel G."/>
            <person name="Richard G.-F."/>
            <person name="Riechen J."/>
            <person name="Sacerdot C."/>
            <person name="Sarkar A."/>
            <person name="Savel G."/>
            <person name="Schacherer J."/>
            <person name="Sherman D."/>
            <person name="Straub M.-L."/>
            <person name="Stein N."/>
            <person name="Thierry A."/>
            <person name="Trautwein-Schult A."/>
            <person name="Westhof E."/>
            <person name="Worch S."/>
            <person name="Dujon B."/>
            <person name="Souciet J.-L."/>
            <person name="Wincker P."/>
            <person name="Scholz U."/>
            <person name="Neuveglise N."/>
        </authorList>
    </citation>
    <scope>NUCLEOTIDE SEQUENCE</scope>
    <source>
        <strain evidence="1">LS3</strain>
    </source>
</reference>
<dbReference type="PANTHER" id="PTHR42815">
    <property type="entry name" value="FAD-BINDING, PUTATIVE (AFU_ORTHOLOGUE AFUA_6G07600)-RELATED"/>
    <property type="match status" value="1"/>
</dbReference>
<evidence type="ECO:0000313" key="1">
    <source>
        <dbReference type="EMBL" id="CDP33445.1"/>
    </source>
</evidence>
<dbReference type="AlphaFoldDB" id="A0A060SX02"/>
<dbReference type="Gene3D" id="3.40.50.80">
    <property type="entry name" value="Nucleotide-binding domain of ferredoxin-NADP reductase (FNR) module"/>
    <property type="match status" value="1"/>
</dbReference>
<accession>A0A060SX02</accession>
<dbReference type="EMBL" id="HG937691">
    <property type="protein sequence ID" value="CDP33445.1"/>
    <property type="molecule type" value="Genomic_DNA"/>
</dbReference>
<dbReference type="SUPFAM" id="SSF50475">
    <property type="entry name" value="FMN-binding split barrel"/>
    <property type="match status" value="1"/>
</dbReference>
<protein>
    <submittedName>
        <fullName evidence="1">ARAD1A09548p</fullName>
    </submittedName>
</protein>
<dbReference type="PhylomeDB" id="A0A060SX02"/>
<sequence>MSHEGEVLVHRTLGIHPDPPLTYPSLTPQMAAFFEQVPFLPLGYVDPEGKLWVSILTGDSEKEQFVHAVSDNLIGVEPRNLSPEDPLIETLKGDHPVPMASVGVMVSNRRRNKLYCSSVGAKVDANDGTVRFLVNATGVLGNCPKYITTKKTWPVQCTPVLSDSFTRLDSKCRQLISRADQFYMASIHDKDMDVNHRGGRPGFVRVSEDGSQLIYPEYSGNRLYQTLGNLSVDSRVGIAVPLFESGQVVSLTGRVTLLYGKDAKAVMPRANIVVKVDIEKVNLFEDCLGIRASVLEQSPYPPPVYYLASESEHRDDKDIKTSAFGDSVEKITAKISEIVLDVPGSVTWTPGQYVVLDFRREMDMGYKHMDDTEPQSLNDDFVRTFTIASKDELKLVTRTVGSITQFMRMMPGFQVDITAVGGDFIIPKADTVYVAGGIGITPLLAQAPTPNVHLLWSIKESDLPLVKRYASSIKPKSATLFITDKKDPHNPADPIDPFTIHYRRISKQDLQGYDCEWMCCAPEGLQTLVADWVNQLYQKPVKYESFSY</sequence>
<dbReference type="PANTHER" id="PTHR42815:SF2">
    <property type="entry name" value="FAD-BINDING, PUTATIVE (AFU_ORTHOLOGUE AFUA_6G07600)-RELATED"/>
    <property type="match status" value="1"/>
</dbReference>
<reference evidence="1" key="1">
    <citation type="submission" date="2014-02" db="EMBL/GenBank/DDBJ databases">
        <authorList>
            <person name="Genoscope - CEA"/>
        </authorList>
    </citation>
    <scope>NUCLEOTIDE SEQUENCE</scope>
    <source>
        <strain evidence="1">LS3</strain>
    </source>
</reference>
<dbReference type="SUPFAM" id="SSF52343">
    <property type="entry name" value="Ferredoxin reductase-like, C-terminal NADP-linked domain"/>
    <property type="match status" value="1"/>
</dbReference>
<gene>
    <name evidence="1" type="ORF">GNLVRS02_ARAD1A09548g</name>
</gene>
<dbReference type="InterPro" id="IPR012349">
    <property type="entry name" value="Split_barrel_FMN-bd"/>
</dbReference>
<dbReference type="Gene3D" id="2.30.110.10">
    <property type="entry name" value="Electron Transport, Fmn-binding Protein, Chain A"/>
    <property type="match status" value="1"/>
</dbReference>